<dbReference type="InterPro" id="IPR012551">
    <property type="entry name" value="DUF1707_SHOCT-like"/>
</dbReference>
<sequence length="272" mass="30283">MLTGMEGRDGMRAADADRQAVAERLRVAVDEGRLDLHEYDERLQRVYASRTYGELDALVTDLPGPAAPAVSELAKPAGVVPPPSELAQSANSSATARWLAEVWLPYLRAVAIVVTIWAVTSVLATDLLYFWPAWVAGPWGAVLLVRTAAGLTGGEPRRWAVKQDRRRERRLAKRARKRELAAADDEKRQRRALPATEERRPRDWELAAGEQQAREREPVAADVDRQERESVAADVDRTPERELAAGVEHRTPERELPAAEREHRRGGADAEV</sequence>
<feature type="domain" description="DUF1707" evidence="2">
    <location>
        <begin position="11"/>
        <end position="63"/>
    </location>
</feature>
<dbReference type="STRING" id="47871.GA0070608_2723"/>
<name>A0A1C6VA54_9ACTN</name>
<protein>
    <recommendedName>
        <fullName evidence="2">DUF1707 domain-containing protein</fullName>
    </recommendedName>
</protein>
<dbReference type="PANTHER" id="PTHR40763:SF4">
    <property type="entry name" value="DUF1707 DOMAIN-CONTAINING PROTEIN"/>
    <property type="match status" value="1"/>
</dbReference>
<evidence type="ECO:0000313" key="3">
    <source>
        <dbReference type="EMBL" id="SCL62964.1"/>
    </source>
</evidence>
<proteinExistence type="predicted"/>
<dbReference type="AlphaFoldDB" id="A0A1C6VA54"/>
<dbReference type="Pfam" id="PF08044">
    <property type="entry name" value="DUF1707"/>
    <property type="match status" value="1"/>
</dbReference>
<reference evidence="3 4" key="1">
    <citation type="submission" date="2016-06" db="EMBL/GenBank/DDBJ databases">
        <authorList>
            <person name="Kjaerup R.B."/>
            <person name="Dalgaard T.S."/>
            <person name="Juul-Madsen H.R."/>
        </authorList>
    </citation>
    <scope>NUCLEOTIDE SEQUENCE [LARGE SCALE GENOMIC DNA]</scope>
    <source>
        <strain evidence="3 4">DSM 43363</strain>
    </source>
</reference>
<gene>
    <name evidence="3" type="ORF">GA0070608_2723</name>
</gene>
<feature type="region of interest" description="Disordered" evidence="1">
    <location>
        <begin position="173"/>
        <end position="272"/>
    </location>
</feature>
<accession>A0A1C6VA54</accession>
<evidence type="ECO:0000313" key="4">
    <source>
        <dbReference type="Proteomes" id="UP000199343"/>
    </source>
</evidence>
<organism evidence="3 4">
    <name type="scientific">Micromonospora peucetia</name>
    <dbReference type="NCBI Taxonomy" id="47871"/>
    <lineage>
        <taxon>Bacteria</taxon>
        <taxon>Bacillati</taxon>
        <taxon>Actinomycetota</taxon>
        <taxon>Actinomycetes</taxon>
        <taxon>Micromonosporales</taxon>
        <taxon>Micromonosporaceae</taxon>
        <taxon>Micromonospora</taxon>
    </lineage>
</organism>
<feature type="compositionally biased region" description="Basic and acidic residues" evidence="1">
    <location>
        <begin position="178"/>
        <end position="188"/>
    </location>
</feature>
<evidence type="ECO:0000256" key="1">
    <source>
        <dbReference type="SAM" id="MobiDB-lite"/>
    </source>
</evidence>
<feature type="compositionally biased region" description="Basic and acidic residues" evidence="1">
    <location>
        <begin position="212"/>
        <end position="272"/>
    </location>
</feature>
<dbReference type="PANTHER" id="PTHR40763">
    <property type="entry name" value="MEMBRANE PROTEIN-RELATED"/>
    <property type="match status" value="1"/>
</dbReference>
<evidence type="ECO:0000259" key="2">
    <source>
        <dbReference type="Pfam" id="PF08044"/>
    </source>
</evidence>
<dbReference type="EMBL" id="FMIC01000002">
    <property type="protein sequence ID" value="SCL62964.1"/>
    <property type="molecule type" value="Genomic_DNA"/>
</dbReference>
<dbReference type="Proteomes" id="UP000199343">
    <property type="component" value="Unassembled WGS sequence"/>
</dbReference>
<feature type="compositionally biased region" description="Basic and acidic residues" evidence="1">
    <location>
        <begin position="196"/>
        <end position="205"/>
    </location>
</feature>